<keyword evidence="2" id="KW-0479">Metal-binding</keyword>
<dbReference type="Pfam" id="PF00067">
    <property type="entry name" value="p450"/>
    <property type="match status" value="1"/>
</dbReference>
<organism evidence="4 5">
    <name type="scientific">Kocuria rosea</name>
    <name type="common">Deinococcus erythromyxa</name>
    <name type="synonym">Micrococcus rubens</name>
    <dbReference type="NCBI Taxonomy" id="1275"/>
    <lineage>
        <taxon>Bacteria</taxon>
        <taxon>Bacillati</taxon>
        <taxon>Actinomycetota</taxon>
        <taxon>Actinomycetes</taxon>
        <taxon>Micrococcales</taxon>
        <taxon>Micrococcaceae</taxon>
        <taxon>Kocuria</taxon>
    </lineage>
</organism>
<dbReference type="InterPro" id="IPR002397">
    <property type="entry name" value="Cyt_P450_B"/>
</dbReference>
<evidence type="ECO:0000256" key="2">
    <source>
        <dbReference type="RuleBase" id="RU000461"/>
    </source>
</evidence>
<reference evidence="4 5" key="1">
    <citation type="submission" date="2019-03" db="EMBL/GenBank/DDBJ databases">
        <title>Genome Sequencing and Assembly of Various Microbes Isolated from Partially Reclaimed Soil and Acid Mine Drainage (AMD) Site.</title>
        <authorList>
            <person name="Steinbock B."/>
            <person name="Bechtold R."/>
            <person name="Sevigny J.L."/>
            <person name="Thomas D."/>
            <person name="Cuthill L.R."/>
            <person name="Aveiro Johannsen E.J."/>
            <person name="Thomas K."/>
            <person name="Ghosh A."/>
        </authorList>
    </citation>
    <scope>NUCLEOTIDE SEQUENCE [LARGE SCALE GENOMIC DNA]</scope>
    <source>
        <strain evidence="4 5">S-A3</strain>
    </source>
</reference>
<dbReference type="PRINTS" id="PR00359">
    <property type="entry name" value="BP450"/>
</dbReference>
<proteinExistence type="inferred from homology"/>
<comment type="similarity">
    <text evidence="1 2">Belongs to the cytochrome P450 family.</text>
</comment>
<evidence type="ECO:0000313" key="4">
    <source>
        <dbReference type="EMBL" id="TDL44672.1"/>
    </source>
</evidence>
<dbReference type="PROSITE" id="PS00086">
    <property type="entry name" value="CYTOCHROME_P450"/>
    <property type="match status" value="1"/>
</dbReference>
<name>A0A4R5YHC7_KOCRO</name>
<gene>
    <name evidence="4" type="ORF">E2R59_06295</name>
</gene>
<sequence length="419" mass="46321">MDHPTPADGRCPFRASEWDPTEPETFGSAHTVYAALRQENPLPWSNDYGGFWAATTYDDVVAITRDSATFSTVTQNVVPHVPRSSRRPPLHFDPPEHDVYRTVIDPSLRRAAVQRLEGRFRDAAQETLAPLLEQGGGDYSKDFAMPFVARSFAEYLGVPYETAVRVRDIGVRYSYAIQDMDKDTIMAASDELYAIAETIYAQHADAAEDGNHDLVNGLRRAAEDPDNAITHKSAVATIRQMIVAGMGAPQAVLGSAAAHLAQHPDLQQRLREDPTLLPAAVEELLRLYAPYRVFARTATRDVELHGRLVREGEPIALIFPSANRDEEHFDHVDAFDLERKPNRHLAFGRGAHRCPAAAMGRSELLIALEVLLSSTSSFTLDGEVEMMNWLEFGPRSVPLRLERAPTSSAPAAAQEKMAG</sequence>
<dbReference type="Gene3D" id="1.10.630.10">
    <property type="entry name" value="Cytochrome P450"/>
    <property type="match status" value="1"/>
</dbReference>
<dbReference type="Proteomes" id="UP000295163">
    <property type="component" value="Unassembled WGS sequence"/>
</dbReference>
<dbReference type="GO" id="GO:0004497">
    <property type="term" value="F:monooxygenase activity"/>
    <property type="evidence" value="ECO:0007669"/>
    <property type="project" value="UniProtKB-KW"/>
</dbReference>
<dbReference type="InterPro" id="IPR017972">
    <property type="entry name" value="Cyt_P450_CS"/>
</dbReference>
<protein>
    <submittedName>
        <fullName evidence="4">Cytochrome P450</fullName>
    </submittedName>
</protein>
<dbReference type="EMBL" id="SMZT01000002">
    <property type="protein sequence ID" value="TDL44672.1"/>
    <property type="molecule type" value="Genomic_DNA"/>
</dbReference>
<dbReference type="RefSeq" id="WP_133409750.1">
    <property type="nucleotide sequence ID" value="NZ_SMZT01000002.1"/>
</dbReference>
<accession>A0A4R5YHC7</accession>
<dbReference type="GeneID" id="64347017"/>
<dbReference type="SUPFAM" id="SSF48264">
    <property type="entry name" value="Cytochrome P450"/>
    <property type="match status" value="1"/>
</dbReference>
<comment type="caution">
    <text evidence="4">The sequence shown here is derived from an EMBL/GenBank/DDBJ whole genome shotgun (WGS) entry which is preliminary data.</text>
</comment>
<feature type="region of interest" description="Disordered" evidence="3">
    <location>
        <begin position="1"/>
        <end position="21"/>
    </location>
</feature>
<dbReference type="AlphaFoldDB" id="A0A4R5YHC7"/>
<dbReference type="InterPro" id="IPR001128">
    <property type="entry name" value="Cyt_P450"/>
</dbReference>
<keyword evidence="2" id="KW-0503">Monooxygenase</keyword>
<evidence type="ECO:0000256" key="1">
    <source>
        <dbReference type="ARBA" id="ARBA00010617"/>
    </source>
</evidence>
<dbReference type="InterPro" id="IPR036396">
    <property type="entry name" value="Cyt_P450_sf"/>
</dbReference>
<keyword evidence="2" id="KW-0349">Heme</keyword>
<evidence type="ECO:0000256" key="3">
    <source>
        <dbReference type="SAM" id="MobiDB-lite"/>
    </source>
</evidence>
<keyword evidence="2" id="KW-0560">Oxidoreductase</keyword>
<dbReference type="GO" id="GO:0016705">
    <property type="term" value="F:oxidoreductase activity, acting on paired donors, with incorporation or reduction of molecular oxygen"/>
    <property type="evidence" value="ECO:0007669"/>
    <property type="project" value="InterPro"/>
</dbReference>
<dbReference type="PANTHER" id="PTHR46696:SF6">
    <property type="entry name" value="P450, PUTATIVE (EUROFUNG)-RELATED"/>
    <property type="match status" value="1"/>
</dbReference>
<dbReference type="GO" id="GO:0005506">
    <property type="term" value="F:iron ion binding"/>
    <property type="evidence" value="ECO:0007669"/>
    <property type="project" value="InterPro"/>
</dbReference>
<dbReference type="GO" id="GO:0020037">
    <property type="term" value="F:heme binding"/>
    <property type="evidence" value="ECO:0007669"/>
    <property type="project" value="InterPro"/>
</dbReference>
<evidence type="ECO:0000313" key="5">
    <source>
        <dbReference type="Proteomes" id="UP000295163"/>
    </source>
</evidence>
<dbReference type="PANTHER" id="PTHR46696">
    <property type="entry name" value="P450, PUTATIVE (EUROFUNG)-RELATED"/>
    <property type="match status" value="1"/>
</dbReference>
<keyword evidence="2" id="KW-0408">Iron</keyword>